<accession>A0ABY3W621</accession>
<feature type="chain" id="PRO_5047272209" description="Ig-like domain-containing protein" evidence="2">
    <location>
        <begin position="26"/>
        <end position="167"/>
    </location>
</feature>
<gene>
    <name evidence="3" type="ORF">MNQ99_17735</name>
</gene>
<keyword evidence="2" id="KW-0732">Signal</keyword>
<evidence type="ECO:0000313" key="3">
    <source>
        <dbReference type="EMBL" id="UNK45732.1"/>
    </source>
</evidence>
<evidence type="ECO:0000313" key="4">
    <source>
        <dbReference type="Proteomes" id="UP000829069"/>
    </source>
</evidence>
<dbReference type="EMBL" id="CP093326">
    <property type="protein sequence ID" value="UNK45732.1"/>
    <property type="molecule type" value="Genomic_DNA"/>
</dbReference>
<organism evidence="3 4">
    <name type="scientific">Arthrobacter sulfonylureivorans</name>
    <dbReference type="NCBI Taxonomy" id="2486855"/>
    <lineage>
        <taxon>Bacteria</taxon>
        <taxon>Bacillati</taxon>
        <taxon>Actinomycetota</taxon>
        <taxon>Actinomycetes</taxon>
        <taxon>Micrococcales</taxon>
        <taxon>Micrococcaceae</taxon>
        <taxon>Arthrobacter</taxon>
    </lineage>
</organism>
<evidence type="ECO:0000256" key="2">
    <source>
        <dbReference type="SAM" id="SignalP"/>
    </source>
</evidence>
<dbReference type="RefSeq" id="WP_241913914.1">
    <property type="nucleotide sequence ID" value="NZ_CP093326.1"/>
</dbReference>
<protein>
    <recommendedName>
        <fullName evidence="5">Ig-like domain-containing protein</fullName>
    </recommendedName>
</protein>
<evidence type="ECO:0000256" key="1">
    <source>
        <dbReference type="SAM" id="MobiDB-lite"/>
    </source>
</evidence>
<sequence>MPTSRQVAALFTPARLVAAALGCTAAVVVSGCGAPTGSEGPPTSGASAPDGSASEGSTGIWELLDAAEVGPDSTELRLGVTRLECAGGETGTVLEPDVQFERGRIVIRTDVEPLTGDAYDCQGNNTVPVVVELSEPVGNRDLVDAACLGGEAVTTAFCADGPVRWSP</sequence>
<reference evidence="3 4" key="1">
    <citation type="submission" date="2022-03" db="EMBL/GenBank/DDBJ databases">
        <title>Isotopic signatures of nitrous oxide derived from detoxification processes.</title>
        <authorList>
            <person name="Behrendt U."/>
            <person name="Buchen C."/>
            <person name="Well R."/>
            <person name="Ulrich A."/>
            <person name="Rohe L."/>
            <person name="Kolb S."/>
            <person name="Schloter M."/>
            <person name="Horn M.A."/>
            <person name="Augustin J."/>
        </authorList>
    </citation>
    <scope>NUCLEOTIDE SEQUENCE [LARGE SCALE GENOMIC DNA]</scope>
    <source>
        <strain evidence="3 4">S4-C24</strain>
    </source>
</reference>
<evidence type="ECO:0008006" key="5">
    <source>
        <dbReference type="Google" id="ProtNLM"/>
    </source>
</evidence>
<feature type="signal peptide" evidence="2">
    <location>
        <begin position="1"/>
        <end position="25"/>
    </location>
</feature>
<name>A0ABY3W621_9MICC</name>
<feature type="region of interest" description="Disordered" evidence="1">
    <location>
        <begin position="35"/>
        <end position="57"/>
    </location>
</feature>
<keyword evidence="4" id="KW-1185">Reference proteome</keyword>
<dbReference type="PROSITE" id="PS51257">
    <property type="entry name" value="PROKAR_LIPOPROTEIN"/>
    <property type="match status" value="1"/>
</dbReference>
<dbReference type="Proteomes" id="UP000829069">
    <property type="component" value="Chromosome"/>
</dbReference>
<proteinExistence type="predicted"/>